<feature type="non-terminal residue" evidence="3">
    <location>
        <position position="1"/>
    </location>
</feature>
<dbReference type="PANTHER" id="PTHR24006">
    <property type="entry name" value="UBIQUITIN CARBOXYL-TERMINAL HYDROLASE"/>
    <property type="match status" value="1"/>
</dbReference>
<dbReference type="CDD" id="cd02257">
    <property type="entry name" value="Peptidase_C19"/>
    <property type="match status" value="1"/>
</dbReference>
<sequence length="921" mass="102650">LTSNYVTFWHTVCLEVTVKCQNLLMLPTSNHDNREFDNKSGSKIGVTEFAWPAKPRYKLTGLQNQGGTCYLNTLLQTLLHTPEFTYRLFRLTHSTKRENLKKMIQEMLNLFASLITNGGGAISSKPLTDSFGWTEEEVCVHQDIQELNRLLFEQIEIALKGTDETNLISDLFRGVQCTRIRCLRCGRTSEQNDEFQDINLSVMDHDSVEDSLAAHTQMERLTGENQYFCDGCRCKVDAIKMTRFEELPPILTLSLSRFYFDSKLMQSVKLEKRCSFPFVLDMSGYFTDKTHRTAKYDLFSVVLHVGGSTGGGHYHAFIKDPYGTISERINDSTSASELNGSNKCRVPIGSSIVQRTAKTGLGNKNDHTQLPDAMSPQPYPNDHPSIQTSSMDFGIIGSELENKASVCGHKTGSVVLQHSSATICKSSSDVDAGNLVPRNMELVNWKQNPGSLLSPPAMRPLFHSDTARISGIVFADRSKRHDLRCIDTFGSNVSRALLSKAPNNPKLDTTSVLAAYMRQSLATDVQSFEVNRHRLKTSDSAEHGRPKVNQNQRGKYRSGQDLKNKKGISGLSKIHSPLKQNTSKVKVTDAVSIRGVQPSDVKNLDNFRSRSAHRNRGNLKPASRKGCSKHNTPVTLCSVRSKTRNNSTLTDCGAYSTGLLPEGSIPHTLPALQTAQHNSALGRHISSYSSSSSTSSSPVAHRRMESLHSSTAHRSFSPLWHSKLFDGSPSLEAQGSHSTGRINTSKTDSDLGRHCTHQAQKANERIIYPDSQPPGDGSLDAIPFMQRTKARYPSQMSMSVGSIRDTTHLKAIHYSSLEEQSSCHLECQQILVDEQQRTPEKNERSMLSAQLHTENLRPNALSERNLPEVQVGRWFDVNDDYITEVDPESFQRVFEGPECAYMLFYRLMGLAIPVNPIAKND</sequence>
<dbReference type="OrthoDB" id="289038at2759"/>
<dbReference type="PANTHER" id="PTHR24006:SF702">
    <property type="entry name" value="UBIQUITIN CARBOXYL-TERMINAL HYDROLASE 47"/>
    <property type="match status" value="1"/>
</dbReference>
<dbReference type="AlphaFoldDB" id="A0A8T1MMB3"/>
<feature type="domain" description="USP" evidence="2">
    <location>
        <begin position="60"/>
        <end position="359"/>
    </location>
</feature>
<protein>
    <submittedName>
        <fullName evidence="3">Ubiquitin carboxyl-terminal hydrolase 40</fullName>
    </submittedName>
</protein>
<reference evidence="3 4" key="2">
    <citation type="journal article" date="2021" name="Genomics">
        <title>High-quality reference genome for Clonorchis sinensis.</title>
        <authorList>
            <person name="Young N.D."/>
            <person name="Stroehlein A.J."/>
            <person name="Kinkar L."/>
            <person name="Wang T."/>
            <person name="Sohn W.M."/>
            <person name="Chang B.C.H."/>
            <person name="Kaur P."/>
            <person name="Weisz D."/>
            <person name="Dudchenko O."/>
            <person name="Aiden E.L."/>
            <person name="Korhonen P.K."/>
            <person name="Gasser R.B."/>
        </authorList>
    </citation>
    <scope>NUCLEOTIDE SEQUENCE [LARGE SCALE GENOMIC DNA]</scope>
    <source>
        <strain evidence="3">Cs-k2</strain>
    </source>
</reference>
<dbReference type="InterPro" id="IPR001394">
    <property type="entry name" value="Peptidase_C19_UCH"/>
</dbReference>
<keyword evidence="3" id="KW-0378">Hydrolase</keyword>
<proteinExistence type="predicted"/>
<dbReference type="InterPro" id="IPR028889">
    <property type="entry name" value="USP"/>
</dbReference>
<dbReference type="GO" id="GO:0005634">
    <property type="term" value="C:nucleus"/>
    <property type="evidence" value="ECO:0007669"/>
    <property type="project" value="TreeGrafter"/>
</dbReference>
<name>A0A8T1MMB3_CLOSI</name>
<feature type="compositionally biased region" description="Basic and acidic residues" evidence="1">
    <location>
        <begin position="535"/>
        <end position="545"/>
    </location>
</feature>
<dbReference type="InterPro" id="IPR050164">
    <property type="entry name" value="Peptidase_C19"/>
</dbReference>
<dbReference type="Gene3D" id="3.90.70.10">
    <property type="entry name" value="Cysteine proteinases"/>
    <property type="match status" value="1"/>
</dbReference>
<feature type="region of interest" description="Disordered" evidence="1">
    <location>
        <begin position="684"/>
        <end position="713"/>
    </location>
</feature>
<dbReference type="Pfam" id="PF00443">
    <property type="entry name" value="UCH"/>
    <property type="match status" value="1"/>
</dbReference>
<reference evidence="3 4" key="1">
    <citation type="journal article" date="2018" name="Biotechnol. Adv.">
        <title>Improved genomic resources and new bioinformatic workflow for the carcinogenic parasite Clonorchis sinensis: Biotechnological implications.</title>
        <authorList>
            <person name="Wang D."/>
            <person name="Korhonen P.K."/>
            <person name="Gasser R.B."/>
            <person name="Young N.D."/>
        </authorList>
    </citation>
    <scope>NUCLEOTIDE SEQUENCE [LARGE SCALE GENOMIC DNA]</scope>
    <source>
        <strain evidence="3">Cs-k2</strain>
    </source>
</reference>
<accession>A0A8T1MMB3</accession>
<dbReference type="SUPFAM" id="SSF54001">
    <property type="entry name" value="Cysteine proteinases"/>
    <property type="match status" value="1"/>
</dbReference>
<evidence type="ECO:0000259" key="2">
    <source>
        <dbReference type="PROSITE" id="PS50235"/>
    </source>
</evidence>
<dbReference type="GO" id="GO:0005829">
    <property type="term" value="C:cytosol"/>
    <property type="evidence" value="ECO:0007669"/>
    <property type="project" value="TreeGrafter"/>
</dbReference>
<evidence type="ECO:0000313" key="4">
    <source>
        <dbReference type="Proteomes" id="UP000286415"/>
    </source>
</evidence>
<keyword evidence="4" id="KW-1185">Reference proteome</keyword>
<dbReference type="GO" id="GO:0004843">
    <property type="term" value="F:cysteine-type deubiquitinase activity"/>
    <property type="evidence" value="ECO:0007669"/>
    <property type="project" value="InterPro"/>
</dbReference>
<feature type="compositionally biased region" description="Polar residues" evidence="1">
    <location>
        <begin position="731"/>
        <end position="746"/>
    </location>
</feature>
<evidence type="ECO:0000313" key="3">
    <source>
        <dbReference type="EMBL" id="KAG5450220.1"/>
    </source>
</evidence>
<dbReference type="Proteomes" id="UP000286415">
    <property type="component" value="Unassembled WGS sequence"/>
</dbReference>
<feature type="compositionally biased region" description="Low complexity" evidence="1">
    <location>
        <begin position="686"/>
        <end position="697"/>
    </location>
</feature>
<feature type="region of interest" description="Disordered" evidence="1">
    <location>
        <begin position="730"/>
        <end position="758"/>
    </location>
</feature>
<evidence type="ECO:0000256" key="1">
    <source>
        <dbReference type="SAM" id="MobiDB-lite"/>
    </source>
</evidence>
<dbReference type="PROSITE" id="PS50235">
    <property type="entry name" value="USP_3"/>
    <property type="match status" value="1"/>
</dbReference>
<organism evidence="3 4">
    <name type="scientific">Clonorchis sinensis</name>
    <name type="common">Chinese liver fluke</name>
    <dbReference type="NCBI Taxonomy" id="79923"/>
    <lineage>
        <taxon>Eukaryota</taxon>
        <taxon>Metazoa</taxon>
        <taxon>Spiralia</taxon>
        <taxon>Lophotrochozoa</taxon>
        <taxon>Platyhelminthes</taxon>
        <taxon>Trematoda</taxon>
        <taxon>Digenea</taxon>
        <taxon>Opisthorchiida</taxon>
        <taxon>Opisthorchiata</taxon>
        <taxon>Opisthorchiidae</taxon>
        <taxon>Clonorchis</taxon>
    </lineage>
</organism>
<dbReference type="InterPro" id="IPR038765">
    <property type="entry name" value="Papain-like_cys_pep_sf"/>
</dbReference>
<comment type="caution">
    <text evidence="3">The sequence shown here is derived from an EMBL/GenBank/DDBJ whole genome shotgun (WGS) entry which is preliminary data.</text>
</comment>
<dbReference type="InterPro" id="IPR018200">
    <property type="entry name" value="USP_CS"/>
</dbReference>
<dbReference type="PROSITE" id="PS00973">
    <property type="entry name" value="USP_2"/>
    <property type="match status" value="1"/>
</dbReference>
<dbReference type="EMBL" id="NIRI02000042">
    <property type="protein sequence ID" value="KAG5450220.1"/>
    <property type="molecule type" value="Genomic_DNA"/>
</dbReference>
<gene>
    <name evidence="3" type="ORF">CSKR_110089</name>
</gene>
<dbReference type="GO" id="GO:0016579">
    <property type="term" value="P:protein deubiquitination"/>
    <property type="evidence" value="ECO:0007669"/>
    <property type="project" value="InterPro"/>
</dbReference>
<feature type="region of interest" description="Disordered" evidence="1">
    <location>
        <begin position="535"/>
        <end position="590"/>
    </location>
</feature>